<organism evidence="2 3">
    <name type="scientific">Tenggerimyces flavus</name>
    <dbReference type="NCBI Taxonomy" id="1708749"/>
    <lineage>
        <taxon>Bacteria</taxon>
        <taxon>Bacillati</taxon>
        <taxon>Actinomycetota</taxon>
        <taxon>Actinomycetes</taxon>
        <taxon>Propionibacteriales</taxon>
        <taxon>Nocardioidaceae</taxon>
        <taxon>Tenggerimyces</taxon>
    </lineage>
</organism>
<dbReference type="InterPro" id="IPR022742">
    <property type="entry name" value="Hydrolase_4"/>
</dbReference>
<dbReference type="InterPro" id="IPR012354">
    <property type="entry name" value="Esterase_lipase"/>
</dbReference>
<dbReference type="PANTHER" id="PTHR11614">
    <property type="entry name" value="PHOSPHOLIPASE-RELATED"/>
    <property type="match status" value="1"/>
</dbReference>
<keyword evidence="3" id="KW-1185">Reference proteome</keyword>
<sequence length="253" mass="27510">MQVQPHAVPYLAGDGPVGVLLSHGFTGSPASMRPWAEYLAANGLRVASPRLAGHGTSWQEMNHTGWPDWYASVEQSFLELSNQCETVVVAGQSMGGALVLRLAEQHGAKVAGVIVVNPSLVNNDPRLIALPLLRRITPSFPGLGNDIKKPGVAENAYDRLPLHALASLKDLWREVGAALPRVTQPLLVFRSTVDHVVDGASMRLLRARVGSREIEEHVLHDSYHVATLDNDAPTIFEESLVFVERLVRMRATG</sequence>
<dbReference type="EMBL" id="JBHRZH010000004">
    <property type="protein sequence ID" value="MFC3759793.1"/>
    <property type="molecule type" value="Genomic_DNA"/>
</dbReference>
<dbReference type="InterPro" id="IPR051044">
    <property type="entry name" value="MAG_DAG_Lipase"/>
</dbReference>
<feature type="domain" description="Serine aminopeptidase S33" evidence="1">
    <location>
        <begin position="19"/>
        <end position="229"/>
    </location>
</feature>
<name>A0ABV7Y3G7_9ACTN</name>
<dbReference type="Proteomes" id="UP001595699">
    <property type="component" value="Unassembled WGS sequence"/>
</dbReference>
<dbReference type="Pfam" id="PF12146">
    <property type="entry name" value="Hydrolase_4"/>
    <property type="match status" value="1"/>
</dbReference>
<dbReference type="InterPro" id="IPR029058">
    <property type="entry name" value="AB_hydrolase_fold"/>
</dbReference>
<evidence type="ECO:0000313" key="3">
    <source>
        <dbReference type="Proteomes" id="UP001595699"/>
    </source>
</evidence>
<dbReference type="SUPFAM" id="SSF53474">
    <property type="entry name" value="alpha/beta-Hydrolases"/>
    <property type="match status" value="1"/>
</dbReference>
<accession>A0ABV7Y3G7</accession>
<evidence type="ECO:0000313" key="2">
    <source>
        <dbReference type="EMBL" id="MFC3759793.1"/>
    </source>
</evidence>
<dbReference type="GO" id="GO:0016787">
    <property type="term" value="F:hydrolase activity"/>
    <property type="evidence" value="ECO:0007669"/>
    <property type="project" value="UniProtKB-KW"/>
</dbReference>
<reference evidence="3" key="1">
    <citation type="journal article" date="2019" name="Int. J. Syst. Evol. Microbiol.">
        <title>The Global Catalogue of Microorganisms (GCM) 10K type strain sequencing project: providing services to taxonomists for standard genome sequencing and annotation.</title>
        <authorList>
            <consortium name="The Broad Institute Genomics Platform"/>
            <consortium name="The Broad Institute Genome Sequencing Center for Infectious Disease"/>
            <person name="Wu L."/>
            <person name="Ma J."/>
        </authorList>
    </citation>
    <scope>NUCLEOTIDE SEQUENCE [LARGE SCALE GENOMIC DNA]</scope>
    <source>
        <strain evidence="3">CGMCC 4.7241</strain>
    </source>
</reference>
<keyword evidence="2" id="KW-0378">Hydrolase</keyword>
<dbReference type="RefSeq" id="WP_205120369.1">
    <property type="nucleotide sequence ID" value="NZ_JAFBCM010000001.1"/>
</dbReference>
<dbReference type="Gene3D" id="3.40.50.1820">
    <property type="entry name" value="alpha/beta hydrolase"/>
    <property type="match status" value="1"/>
</dbReference>
<comment type="caution">
    <text evidence="2">The sequence shown here is derived from an EMBL/GenBank/DDBJ whole genome shotgun (WGS) entry which is preliminary data.</text>
</comment>
<gene>
    <name evidence="2" type="ORF">ACFOUW_03020</name>
</gene>
<dbReference type="PIRSF" id="PIRSF017388">
    <property type="entry name" value="Esterase_lipase"/>
    <property type="match status" value="1"/>
</dbReference>
<proteinExistence type="predicted"/>
<protein>
    <submittedName>
        <fullName evidence="2">Alpha/beta hydrolase</fullName>
    </submittedName>
</protein>
<evidence type="ECO:0000259" key="1">
    <source>
        <dbReference type="Pfam" id="PF12146"/>
    </source>
</evidence>